<evidence type="ECO:0000256" key="1">
    <source>
        <dbReference type="SAM" id="SignalP"/>
    </source>
</evidence>
<dbReference type="Proteomes" id="UP000249720">
    <property type="component" value="Unassembled WGS sequence"/>
</dbReference>
<accession>A0A2W7RSV5</accession>
<evidence type="ECO:0000313" key="3">
    <source>
        <dbReference type="Proteomes" id="UP000249720"/>
    </source>
</evidence>
<organism evidence="2 3">
    <name type="scientific">Hydrotalea sandarakina</name>
    <dbReference type="NCBI Taxonomy" id="1004304"/>
    <lineage>
        <taxon>Bacteria</taxon>
        <taxon>Pseudomonadati</taxon>
        <taxon>Bacteroidota</taxon>
        <taxon>Chitinophagia</taxon>
        <taxon>Chitinophagales</taxon>
        <taxon>Chitinophagaceae</taxon>
        <taxon>Hydrotalea</taxon>
    </lineage>
</organism>
<dbReference type="EMBL" id="QKZV01000003">
    <property type="protein sequence ID" value="PZX63404.1"/>
    <property type="molecule type" value="Genomic_DNA"/>
</dbReference>
<keyword evidence="3" id="KW-1185">Reference proteome</keyword>
<comment type="caution">
    <text evidence="2">The sequence shown here is derived from an EMBL/GenBank/DDBJ whole genome shotgun (WGS) entry which is preliminary data.</text>
</comment>
<gene>
    <name evidence="2" type="ORF">LX80_01046</name>
</gene>
<feature type="chain" id="PRO_5016179948" description="YD repeat-containing protein" evidence="1">
    <location>
        <begin position="25"/>
        <end position="1300"/>
    </location>
</feature>
<evidence type="ECO:0008006" key="4">
    <source>
        <dbReference type="Google" id="ProtNLM"/>
    </source>
</evidence>
<sequence>MYVFMKRILFLFFCFFTINGQIEAQNNPLAETNITPPTAAALVKYADYPVSYHTGIPNINIPIYTVQNGPLEVPISLSYHASGLKVQELASWVGAGWSLNAGGVITRSVVGLPDDRGFSNTNVTNGHWSDFGYNSYLGTTNGNVDDAGFYQGRKDGEPDLYFFNFGKYTGKFYFRDDRTPITVPEQDLKIEPDYKYLTTPYQNGTCFQGFKITTPDGTQYFFGNTGNTGSVMPLEITSPYSMKNGLSSGSAVSSWYLNKIVSKDNMFTINFTYQQENYSYYTLSMFPIYSTNTIGQYEYDVVKQFVQGVRLSSITYNGNTISFNPAATPRIDLSAYTPQTMADNANTTANALDNITISNGLGFCKKFQFTYGYFHDGVNGLNGILGTYLSNIQSDTYRLRLDALQESSCDGSITEPPYQFGYYGEMVPRLLAFGIDHWGYYNGITSNNTLIPTYTVNNTKTVNGANRDAQWPAMRGGALQQITYPTGGYTKFNFEPHYVTRSVPGYQTINVTNSSVLYDGSTYQTLSFTTPSGYSNYMLSLSSTTTGVSGTYQVFDPNGNMVINATIQSGTSTTQAITLTPGTTYTSRLYGTTTTTAWGGCSASISYQMPVTNITNITIGGLRINSMVHHDPLASQDIVTTYDYNAGGSSSTGILYSMPTYVNVLRNDMYGLIWGNTSNGVYNPYGCATLTGGGFEAAYLISPSSVLPMRTTMGNHIGYSEVDVSQSGNGKSVYRYYSAHYWDAFQNSNDVVVRNVNDLSCDGSVSSYPYAPLPFDSITGELKYEAYFNQSNQILKDIWHYPTYSQDSVGTPGYICKNVPISSTSNLLWGTEYELHSFFKTQDKTVETDYEPINGKQISTTSIINYQSPFHHQPSQKIIYSSLGDNLITNYNYAFDFRLSNCDGIDNGYQNYLTNYNTATSTFYNSIYSCTPTTNDANNCRWLSYENYRINKAQARSNYVNYHYSNFTSPTSTFNNNHIQDKNNADTELKPILELQDEFDNALIETSNWKNSSLVGADFTRYDYVTNPAGFVAPQKTQKINIISPSASFTNAVTYNNTSITKDNRYEDENNYIFYGGNLVSVTKKDGIKNSYIWGYNNQYPVAKITGADFYSANNLLNQSIIQNPATDAQLRTELSKLNPQNLPNSQANIYTYSPLLGMTSFTSSNGILNYYEYEGLGRLKDIRDNSNNVIKLFDYQYQKPAYSSTVQMTSISVTNVVTGVFYFIQLTNVATGQIYNFKIIGTGVYGQIPYGNYNITLHASDYSANHMWMINNTYSESGVATATFNNISLSTATTTVAIY</sequence>
<name>A0A2W7RSV5_9BACT</name>
<dbReference type="OrthoDB" id="680656at2"/>
<protein>
    <recommendedName>
        <fullName evidence="4">YD repeat-containing protein</fullName>
    </recommendedName>
</protein>
<reference evidence="2 3" key="1">
    <citation type="submission" date="2018-06" db="EMBL/GenBank/DDBJ databases">
        <title>Genomic Encyclopedia of Archaeal and Bacterial Type Strains, Phase II (KMG-II): from individual species to whole genera.</title>
        <authorList>
            <person name="Goeker M."/>
        </authorList>
    </citation>
    <scope>NUCLEOTIDE SEQUENCE [LARGE SCALE GENOMIC DNA]</scope>
    <source>
        <strain evidence="2 3">DSM 23241</strain>
    </source>
</reference>
<keyword evidence="1" id="KW-0732">Signal</keyword>
<proteinExistence type="predicted"/>
<feature type="signal peptide" evidence="1">
    <location>
        <begin position="1"/>
        <end position="24"/>
    </location>
</feature>
<evidence type="ECO:0000313" key="2">
    <source>
        <dbReference type="EMBL" id="PZX63404.1"/>
    </source>
</evidence>
<dbReference type="RefSeq" id="WP_146250390.1">
    <property type="nucleotide sequence ID" value="NZ_QKZV01000003.1"/>
</dbReference>